<proteinExistence type="predicted"/>
<evidence type="ECO:0000313" key="2">
    <source>
        <dbReference type="EMBL" id="KAH7029488.1"/>
    </source>
</evidence>
<dbReference type="OrthoDB" id="4787656at2759"/>
<dbReference type="Proteomes" id="UP000756346">
    <property type="component" value="Unassembled WGS sequence"/>
</dbReference>
<comment type="caution">
    <text evidence="2">The sequence shown here is derived from an EMBL/GenBank/DDBJ whole genome shotgun (WGS) entry which is preliminary data.</text>
</comment>
<evidence type="ECO:0000256" key="1">
    <source>
        <dbReference type="SAM" id="MobiDB-lite"/>
    </source>
</evidence>
<dbReference type="GeneID" id="70192158"/>
<feature type="region of interest" description="Disordered" evidence="1">
    <location>
        <begin position="265"/>
        <end position="285"/>
    </location>
</feature>
<protein>
    <submittedName>
        <fullName evidence="2">Uncharacterized protein</fullName>
    </submittedName>
</protein>
<name>A0A9P8Y6W9_9PEZI</name>
<sequence>MIVYPTASSVDNILGKVKASIILDDPDRVYYGPNDPIRGCVRLRYFARTYVPSGFELSAPCKIDMNLYGQVKVQIAPGGGGSKTAPHNRYYYSSSEAGLWCGGLECIFDDWLPPLADSHSHQARVGTISADGAAARDFRFEIYFPDGMTNSDCLKRRWGDGGNGDSGGSEGKFDMDPSQPLPPSMEYIDPAAPRSSGEISVRYTLAAYVSISDTPVATRSDRVPVFFDRARTPRTLGRRNKDGKEEMQSQFGTLVVRAKSIAPPGLTLAGTKTSEGGDGGGTLKQHHRQSFRAKTSAIFRGASLSGTSLGNEHMLGWQLTCSTDVHRGQPFAVQVQLQPPHRGDDPSVLSSLPSTVELVKMTVRVEAVIDAQGEHEKPTNLRPQPRPGQQYDGKQVVTEETVSLRPQSDSKKKKNKPAGDVDEGADTERGPSFFHAGNGWAQAVTFTDISKNLCSSFRTCHVQIAGSRRADVFEHAFPVTLHPPTTVPDKTALPVPEMAGDEPVTELGDADVLEPRGELDAESTQLTLVELEDRSLLHDDVAELEARPWEVPRAELPADPSSGPQR</sequence>
<accession>A0A9P8Y6W9</accession>
<dbReference type="EMBL" id="JAGTJQ010000006">
    <property type="protein sequence ID" value="KAH7029488.1"/>
    <property type="molecule type" value="Genomic_DNA"/>
</dbReference>
<dbReference type="AlphaFoldDB" id="A0A9P8Y6W9"/>
<dbReference type="RefSeq" id="XP_046011776.1">
    <property type="nucleotide sequence ID" value="XM_046162612.1"/>
</dbReference>
<feature type="region of interest" description="Disordered" evidence="1">
    <location>
        <begin position="158"/>
        <end position="178"/>
    </location>
</feature>
<reference evidence="2" key="1">
    <citation type="journal article" date="2021" name="Nat. Commun.">
        <title>Genetic determinants of endophytism in the Arabidopsis root mycobiome.</title>
        <authorList>
            <person name="Mesny F."/>
            <person name="Miyauchi S."/>
            <person name="Thiergart T."/>
            <person name="Pickel B."/>
            <person name="Atanasova L."/>
            <person name="Karlsson M."/>
            <person name="Huettel B."/>
            <person name="Barry K.W."/>
            <person name="Haridas S."/>
            <person name="Chen C."/>
            <person name="Bauer D."/>
            <person name="Andreopoulos W."/>
            <person name="Pangilinan J."/>
            <person name="LaButti K."/>
            <person name="Riley R."/>
            <person name="Lipzen A."/>
            <person name="Clum A."/>
            <person name="Drula E."/>
            <person name="Henrissat B."/>
            <person name="Kohler A."/>
            <person name="Grigoriev I.V."/>
            <person name="Martin F.M."/>
            <person name="Hacquard S."/>
        </authorList>
    </citation>
    <scope>NUCLEOTIDE SEQUENCE</scope>
    <source>
        <strain evidence="2">MPI-CAGE-CH-0230</strain>
    </source>
</reference>
<gene>
    <name evidence="2" type="ORF">B0I36DRAFT_432257</name>
</gene>
<feature type="compositionally biased region" description="Gly residues" evidence="1">
    <location>
        <begin position="160"/>
        <end position="170"/>
    </location>
</feature>
<organism evidence="2 3">
    <name type="scientific">Microdochium trichocladiopsis</name>
    <dbReference type="NCBI Taxonomy" id="1682393"/>
    <lineage>
        <taxon>Eukaryota</taxon>
        <taxon>Fungi</taxon>
        <taxon>Dikarya</taxon>
        <taxon>Ascomycota</taxon>
        <taxon>Pezizomycotina</taxon>
        <taxon>Sordariomycetes</taxon>
        <taxon>Xylariomycetidae</taxon>
        <taxon>Xylariales</taxon>
        <taxon>Microdochiaceae</taxon>
        <taxon>Microdochium</taxon>
    </lineage>
</organism>
<feature type="region of interest" description="Disordered" evidence="1">
    <location>
        <begin position="370"/>
        <end position="433"/>
    </location>
</feature>
<feature type="compositionally biased region" description="Polar residues" evidence="1">
    <location>
        <begin position="398"/>
        <end position="407"/>
    </location>
</feature>
<keyword evidence="3" id="KW-1185">Reference proteome</keyword>
<evidence type="ECO:0000313" key="3">
    <source>
        <dbReference type="Proteomes" id="UP000756346"/>
    </source>
</evidence>